<feature type="region of interest" description="Disordered" evidence="2">
    <location>
        <begin position="292"/>
        <end position="348"/>
    </location>
</feature>
<evidence type="ECO:0000313" key="3">
    <source>
        <dbReference type="EMBL" id="KJA21427.1"/>
    </source>
</evidence>
<name>A0A0D2L3Q4_HYPSF</name>
<protein>
    <submittedName>
        <fullName evidence="3">Uncharacterized protein</fullName>
    </submittedName>
</protein>
<dbReference type="PANTHER" id="PTHR23159">
    <property type="entry name" value="CENTROSOMAL PROTEIN 2"/>
    <property type="match status" value="1"/>
</dbReference>
<sequence length="892" mass="99054">MVSVRTTKVAKASYADRVLGAFSQLQREHKKHAIHPAALRAQVKKDAQEKKDKLGPNWSHWVGRALTKMGEEGILEPATPKGSVALTSKGKKAIDYARRAVRQSIGASPGRNEPGPLWKQVVSYSASGTKRPRKSTNYAGEDSEDSDAYRTPSKRKSPTKRARLSIKTPGKKLIAKMTKAELRAELNTLQKKDVLRTFEKEMSPLTDLESDDDDVTTHLREEIRERDEEIENMRRELSAARKRASADTGRLEDEIRFPTTPQMNSRTFAQPSSTPAVNSGALLTRKGMGGIVRTESGSHIPNISRRPTPAPSSPDADMEYDERGFTNDTSGGDFHPSLDTTSHDNGGVLINSAETRATQNGEQSLSGRLETAGSEARFNLQHRLELENRDARIAALTDEIGDLQRRVAEDALLVGSKAAEIAELEKSVSDRVSALEALVSERDEVIDSLGNQNRTYEAELAALRDSWKRADEMVTTTAERLATAEALVVELQAQRESEVRKVDNLTKSSEQLLRSKDSMQTELDRLRTKYTEIEEVNGALLIEKRNAMNEAETLRGEVDRLNVTVNEQAQALAQATADAQVMRGKNSELEFSITRHEAEAIEKQHYSQKLLDELNSSERSYAQIVAELATVKTSADEKSTELDSLKDKISTLEEGLERAGNERESLKSFLAKTTEDLKSEEAKRRRLEEEISDKERDLNIAQGDAQKARLLNDTLVAEKAAKDDSINRLSDEKSSVEGLLLVAETCVDDLRKKLETDRIDSSRAISALEVSLASAISDNTATREEVHRLLEEKEGLQASLSSANSLVKDLDRRVEVERTEKSAANADLLTAEARALERQEELNKLKEAKKYDEQTIFTLKDLFKNLRDSQSKAFADFEAQVDAASPFTNSPA</sequence>
<gene>
    <name evidence="3" type="ORF">HYPSUDRAFT_42077</name>
</gene>
<proteinExistence type="predicted"/>
<feature type="coiled-coil region" evidence="1">
    <location>
        <begin position="635"/>
        <end position="704"/>
    </location>
</feature>
<feature type="region of interest" description="Disordered" evidence="2">
    <location>
        <begin position="124"/>
        <end position="163"/>
    </location>
</feature>
<feature type="coiled-coil region" evidence="1">
    <location>
        <begin position="446"/>
        <end position="564"/>
    </location>
</feature>
<evidence type="ECO:0000256" key="2">
    <source>
        <dbReference type="SAM" id="MobiDB-lite"/>
    </source>
</evidence>
<dbReference type="AlphaFoldDB" id="A0A0D2L3Q4"/>
<evidence type="ECO:0000256" key="1">
    <source>
        <dbReference type="SAM" id="Coils"/>
    </source>
</evidence>
<keyword evidence="1" id="KW-0175">Coiled coil</keyword>
<dbReference type="Proteomes" id="UP000054270">
    <property type="component" value="Unassembled WGS sequence"/>
</dbReference>
<accession>A0A0D2L3Q4</accession>
<dbReference type="EMBL" id="KN817558">
    <property type="protein sequence ID" value="KJA21427.1"/>
    <property type="molecule type" value="Genomic_DNA"/>
</dbReference>
<dbReference type="OrthoDB" id="3271002at2759"/>
<keyword evidence="4" id="KW-1185">Reference proteome</keyword>
<feature type="compositionally biased region" description="Basic residues" evidence="2">
    <location>
        <begin position="152"/>
        <end position="163"/>
    </location>
</feature>
<feature type="coiled-coil region" evidence="1">
    <location>
        <begin position="216"/>
        <end position="243"/>
    </location>
</feature>
<organism evidence="3 4">
    <name type="scientific">Hypholoma sublateritium (strain FD-334 SS-4)</name>
    <dbReference type="NCBI Taxonomy" id="945553"/>
    <lineage>
        <taxon>Eukaryota</taxon>
        <taxon>Fungi</taxon>
        <taxon>Dikarya</taxon>
        <taxon>Basidiomycota</taxon>
        <taxon>Agaricomycotina</taxon>
        <taxon>Agaricomycetes</taxon>
        <taxon>Agaricomycetidae</taxon>
        <taxon>Agaricales</taxon>
        <taxon>Agaricineae</taxon>
        <taxon>Strophariaceae</taxon>
        <taxon>Hypholoma</taxon>
    </lineage>
</organism>
<dbReference type="OMA" id="HAVHMAT"/>
<dbReference type="STRING" id="945553.A0A0D2L3Q4"/>
<evidence type="ECO:0000313" key="4">
    <source>
        <dbReference type="Proteomes" id="UP000054270"/>
    </source>
</evidence>
<dbReference type="PANTHER" id="PTHR23159:SF31">
    <property type="entry name" value="CENTROSOME-ASSOCIATED PROTEIN CEP250 ISOFORM X1"/>
    <property type="match status" value="1"/>
</dbReference>
<reference evidence="4" key="1">
    <citation type="submission" date="2014-04" db="EMBL/GenBank/DDBJ databases">
        <title>Evolutionary Origins and Diversification of the Mycorrhizal Mutualists.</title>
        <authorList>
            <consortium name="DOE Joint Genome Institute"/>
            <consortium name="Mycorrhizal Genomics Consortium"/>
            <person name="Kohler A."/>
            <person name="Kuo A."/>
            <person name="Nagy L.G."/>
            <person name="Floudas D."/>
            <person name="Copeland A."/>
            <person name="Barry K.W."/>
            <person name="Cichocki N."/>
            <person name="Veneault-Fourrey C."/>
            <person name="LaButti K."/>
            <person name="Lindquist E.A."/>
            <person name="Lipzen A."/>
            <person name="Lundell T."/>
            <person name="Morin E."/>
            <person name="Murat C."/>
            <person name="Riley R."/>
            <person name="Ohm R."/>
            <person name="Sun H."/>
            <person name="Tunlid A."/>
            <person name="Henrissat B."/>
            <person name="Grigoriev I.V."/>
            <person name="Hibbett D.S."/>
            <person name="Martin F."/>
        </authorList>
    </citation>
    <scope>NUCLEOTIDE SEQUENCE [LARGE SCALE GENOMIC DNA]</scope>
    <source>
        <strain evidence="4">FD-334 SS-4</strain>
    </source>
</reference>